<sequence length="219" mass="23844">MSPSLLIESSPEMKRAFTSNTEEANSNPSNAVNDQPLLDRDATIPSAFALISYLSTVFAYCPTPASITKALRIQECRTDVDHPLKVVNLTVTNSEGIQKYPVNVGKPLNVHVVVANSGSTVRSMLSDANVQVYTNILWFPCSWKTLPTFGFLENMKACVGCPLLPGINKITMRLDPSQYGFIISLVSSGVPYAVEVVARDGNHPKTELACIRVEGVIEK</sequence>
<dbReference type="EMBL" id="KL363204">
    <property type="protein sequence ID" value="KFD54885.1"/>
    <property type="molecule type" value="Genomic_DNA"/>
</dbReference>
<organism evidence="1 2">
    <name type="scientific">Trichuris suis</name>
    <name type="common">pig whipworm</name>
    <dbReference type="NCBI Taxonomy" id="68888"/>
    <lineage>
        <taxon>Eukaryota</taxon>
        <taxon>Metazoa</taxon>
        <taxon>Ecdysozoa</taxon>
        <taxon>Nematoda</taxon>
        <taxon>Enoplea</taxon>
        <taxon>Dorylaimia</taxon>
        <taxon>Trichinellida</taxon>
        <taxon>Trichuridae</taxon>
        <taxon>Trichuris</taxon>
    </lineage>
</organism>
<dbReference type="AlphaFoldDB" id="A0A085MCD9"/>
<protein>
    <recommendedName>
        <fullName evidence="3">MD-2-related lipid-recognition domain-containing protein</fullName>
    </recommendedName>
</protein>
<evidence type="ECO:0008006" key="3">
    <source>
        <dbReference type="Google" id="ProtNLM"/>
    </source>
</evidence>
<evidence type="ECO:0000313" key="1">
    <source>
        <dbReference type="EMBL" id="KFD54885.1"/>
    </source>
</evidence>
<dbReference type="Proteomes" id="UP000030764">
    <property type="component" value="Unassembled WGS sequence"/>
</dbReference>
<dbReference type="PANTHER" id="PTHR35573">
    <property type="entry name" value="PROTEIN CBG22129"/>
    <property type="match status" value="1"/>
</dbReference>
<keyword evidence="2" id="KW-1185">Reference proteome</keyword>
<evidence type="ECO:0000313" key="2">
    <source>
        <dbReference type="Proteomes" id="UP000030764"/>
    </source>
</evidence>
<gene>
    <name evidence="1" type="ORF">M513_04319</name>
</gene>
<reference evidence="1 2" key="1">
    <citation type="journal article" date="2014" name="Nat. Genet.">
        <title>Genome and transcriptome of the porcine whipworm Trichuris suis.</title>
        <authorList>
            <person name="Jex A.R."/>
            <person name="Nejsum P."/>
            <person name="Schwarz E.M."/>
            <person name="Hu L."/>
            <person name="Young N.D."/>
            <person name="Hall R.S."/>
            <person name="Korhonen P.K."/>
            <person name="Liao S."/>
            <person name="Thamsborg S."/>
            <person name="Xia J."/>
            <person name="Xu P."/>
            <person name="Wang S."/>
            <person name="Scheerlinck J.P."/>
            <person name="Hofmann A."/>
            <person name="Sternberg P.W."/>
            <person name="Wang J."/>
            <person name="Gasser R.B."/>
        </authorList>
    </citation>
    <scope>NUCLEOTIDE SEQUENCE [LARGE SCALE GENOMIC DNA]</scope>
    <source>
        <strain evidence="1">DCEP-RM93M</strain>
    </source>
</reference>
<name>A0A085MCD9_9BILA</name>
<proteinExistence type="predicted"/>
<accession>A0A085MCD9</accession>